<dbReference type="Proteomes" id="UP000768646">
    <property type="component" value="Unassembled WGS sequence"/>
</dbReference>
<name>A0ACB7CED4_9ASCO</name>
<evidence type="ECO:0000313" key="2">
    <source>
        <dbReference type="Proteomes" id="UP000768646"/>
    </source>
</evidence>
<gene>
    <name evidence="1" type="ORF">PORY_000780</name>
</gene>
<proteinExistence type="predicted"/>
<evidence type="ECO:0000313" key="1">
    <source>
        <dbReference type="EMBL" id="KAG4305870.1"/>
    </source>
</evidence>
<organism evidence="1 2">
    <name type="scientific">Pneumocystis oryctolagi</name>
    <dbReference type="NCBI Taxonomy" id="42067"/>
    <lineage>
        <taxon>Eukaryota</taxon>
        <taxon>Fungi</taxon>
        <taxon>Dikarya</taxon>
        <taxon>Ascomycota</taxon>
        <taxon>Taphrinomycotina</taxon>
        <taxon>Pneumocystomycetes</taxon>
        <taxon>Pneumocystaceae</taxon>
        <taxon>Pneumocystis</taxon>
    </lineage>
</organism>
<sequence>MTKGTSSFGKRHTKTHTQCRRCGRCAFHMQKSTCASCGYPASKTRRYNWSFKAKRRKTTGTGRMRYLKHVYQRFKNGFRTGETPRQVHTLLSKE</sequence>
<protein>
    <submittedName>
        <fullName evidence="1">Uncharacterized protein</fullName>
    </submittedName>
</protein>
<dbReference type="EMBL" id="JABTEG010000002">
    <property type="protein sequence ID" value="KAG4305870.1"/>
    <property type="molecule type" value="Genomic_DNA"/>
</dbReference>
<accession>A0ACB7CED4</accession>
<keyword evidence="2" id="KW-1185">Reference proteome</keyword>
<comment type="caution">
    <text evidence="1">The sequence shown here is derived from an EMBL/GenBank/DDBJ whole genome shotgun (WGS) entry which is preliminary data.</text>
</comment>
<reference evidence="1 2" key="1">
    <citation type="journal article" date="2021" name="Commun. Biol.">
        <title>Genomic insights into the host specific adaptation of the Pneumocystis genus.</title>
        <authorList>
            <person name="Cisse O.H."/>
            <person name="Ma L."/>
            <person name="Dekker J.P."/>
            <person name="Khil P.P."/>
            <person name="Youn J.-H."/>
            <person name="Brenchley J.M."/>
            <person name="Blair R."/>
            <person name="Pahar B."/>
            <person name="Chabe M."/>
            <person name="Van Rompay K.K.A."/>
            <person name="Keesler R."/>
            <person name="Sukura A."/>
            <person name="Hirsch V."/>
            <person name="Kutty G."/>
            <person name="Liu Y."/>
            <person name="Peng L."/>
            <person name="Chen J."/>
            <person name="Song J."/>
            <person name="Weissenbacher-Lang C."/>
            <person name="Xu J."/>
            <person name="Upham N.S."/>
            <person name="Stajich J.E."/>
            <person name="Cuomo C.A."/>
            <person name="Cushion M.T."/>
            <person name="Kovacs J.A."/>
        </authorList>
    </citation>
    <scope>NUCLEOTIDE SEQUENCE [LARGE SCALE GENOMIC DNA]</scope>
    <source>
        <strain evidence="1 2">RABM</strain>
    </source>
</reference>